<dbReference type="RefSeq" id="WP_224144253.1">
    <property type="nucleotide sequence ID" value="NZ_CBCPIF010000001.1"/>
</dbReference>
<comment type="caution">
    <text evidence="2">The sequence shown here is derived from an EMBL/GenBank/DDBJ whole genome shotgun (WGS) entry which is preliminary data.</text>
</comment>
<dbReference type="InterPro" id="IPR036291">
    <property type="entry name" value="NAD(P)-bd_dom_sf"/>
</dbReference>
<evidence type="ECO:0000259" key="1">
    <source>
        <dbReference type="SMART" id="SM00829"/>
    </source>
</evidence>
<dbReference type="InterPro" id="IPR011032">
    <property type="entry name" value="GroES-like_sf"/>
</dbReference>
<dbReference type="InterPro" id="IPR052585">
    <property type="entry name" value="Lipid_raft_assoc_Zn_ADH"/>
</dbReference>
<gene>
    <name evidence="2" type="ORF">KIJ12_07110</name>
</gene>
<dbReference type="GO" id="GO:0016491">
    <property type="term" value="F:oxidoreductase activity"/>
    <property type="evidence" value="ECO:0007669"/>
    <property type="project" value="InterPro"/>
</dbReference>
<protein>
    <submittedName>
        <fullName evidence="2">NADP-dependent oxidoreductase</fullName>
    </submittedName>
</protein>
<evidence type="ECO:0000313" key="2">
    <source>
        <dbReference type="EMBL" id="MBZ5962909.1"/>
    </source>
</evidence>
<organism evidence="2 3">
    <name type="scientific">Leuconostoc gasicomitatum</name>
    <dbReference type="NCBI Taxonomy" id="115778"/>
    <lineage>
        <taxon>Bacteria</taxon>
        <taxon>Bacillati</taxon>
        <taxon>Bacillota</taxon>
        <taxon>Bacilli</taxon>
        <taxon>Lactobacillales</taxon>
        <taxon>Lactobacillaceae</taxon>
        <taxon>Leuconostoc</taxon>
        <taxon>Leuconostoc gelidum group</taxon>
    </lineage>
</organism>
<dbReference type="AlphaFoldDB" id="A0A9Q3XTG3"/>
<reference evidence="2" key="1">
    <citation type="submission" date="2021-05" db="EMBL/GenBank/DDBJ databases">
        <title>Pangenome of Leuconostoc gelidum warrants species status for Leuconostoc gelidum subsp. gasicomitatum.</title>
        <authorList>
            <person name="Johansson P."/>
            <person name="Sade E."/>
            <person name="Hultman J."/>
            <person name="Auvinen P."/>
            <person name="Bjorkroth J."/>
        </authorList>
    </citation>
    <scope>NUCLEOTIDE SEQUENCE</scope>
    <source>
        <strain evidence="2">A.21.4</strain>
    </source>
</reference>
<name>A0A9Q3XTG3_9LACO</name>
<dbReference type="EMBL" id="JAHBFI010000018">
    <property type="protein sequence ID" value="MBZ5962909.1"/>
    <property type="molecule type" value="Genomic_DNA"/>
</dbReference>
<proteinExistence type="predicted"/>
<feature type="domain" description="Enoyl reductase (ER)" evidence="1">
    <location>
        <begin position="10"/>
        <end position="331"/>
    </location>
</feature>
<dbReference type="Pfam" id="PF08240">
    <property type="entry name" value="ADH_N"/>
    <property type="match status" value="1"/>
</dbReference>
<dbReference type="InterPro" id="IPR013154">
    <property type="entry name" value="ADH-like_N"/>
</dbReference>
<dbReference type="PANTHER" id="PTHR43482:SF1">
    <property type="entry name" value="PROTEIN AST1-RELATED"/>
    <property type="match status" value="1"/>
</dbReference>
<dbReference type="Gene3D" id="3.40.50.720">
    <property type="entry name" value="NAD(P)-binding Rossmann-like Domain"/>
    <property type="match status" value="1"/>
</dbReference>
<dbReference type="InterPro" id="IPR020843">
    <property type="entry name" value="ER"/>
</dbReference>
<accession>A0A9Q3XTG3</accession>
<dbReference type="Proteomes" id="UP000752647">
    <property type="component" value="Unassembled WGS sequence"/>
</dbReference>
<dbReference type="CDD" id="cd05289">
    <property type="entry name" value="MDR_like_2"/>
    <property type="match status" value="1"/>
</dbReference>
<dbReference type="PANTHER" id="PTHR43482">
    <property type="entry name" value="PROTEIN AST1-RELATED"/>
    <property type="match status" value="1"/>
</dbReference>
<dbReference type="Gene3D" id="3.90.180.10">
    <property type="entry name" value="Medium-chain alcohol dehydrogenases, catalytic domain"/>
    <property type="match status" value="1"/>
</dbReference>
<dbReference type="SUPFAM" id="SSF51735">
    <property type="entry name" value="NAD(P)-binding Rossmann-fold domains"/>
    <property type="match status" value="1"/>
</dbReference>
<dbReference type="SUPFAM" id="SSF50129">
    <property type="entry name" value="GroES-like"/>
    <property type="match status" value="1"/>
</dbReference>
<sequence>MKAAQLNKYDNNFKLVINDIPVPDIQKDEVLIKLKVAAVNPLEQLIGTGSVKLIQDYPMPLTMGNELTGVIEKVGEDVRSFEIGDAIYTRLPIAKIGGFAEYVAVSADAVAPLPSNLNFETGSAAALTGLTAYQGLNEELEAKSGEIVFIPGGSGSFGQLAIPIAKSMGLTVIVSGDASSKDRILNLGADEYIAFETQNYWEIINEVDYVIDTLGPNEFEHELSIIKEGGRLLSLRTGPNKQFAIDHNLNFLKKKLFTAAGLKFDRKAKEKNVQYRFIFVRSDGDQLRKISQIIEDNNIVPAIDPTEFHIENINEALDLVFNGHPKGKVVIKF</sequence>
<dbReference type="SMART" id="SM00829">
    <property type="entry name" value="PKS_ER"/>
    <property type="match status" value="1"/>
</dbReference>
<evidence type="ECO:0000313" key="3">
    <source>
        <dbReference type="Proteomes" id="UP000752647"/>
    </source>
</evidence>
<dbReference type="Pfam" id="PF13602">
    <property type="entry name" value="ADH_zinc_N_2"/>
    <property type="match status" value="1"/>
</dbReference>